<accession>A0A916N9F6</accession>
<evidence type="ECO:0000259" key="1">
    <source>
        <dbReference type="Pfam" id="PF02538"/>
    </source>
</evidence>
<proteinExistence type="predicted"/>
<dbReference type="PANTHER" id="PTHR11365:SF23">
    <property type="entry name" value="HYPOTHETICAL 5-OXOPROLINASE (EUROFUNG)-RELATED"/>
    <property type="match status" value="1"/>
</dbReference>
<feature type="domain" description="Hydantoinase B/oxoprolinase" evidence="1">
    <location>
        <begin position="31"/>
        <end position="591"/>
    </location>
</feature>
<evidence type="ECO:0000313" key="3">
    <source>
        <dbReference type="Proteomes" id="UP000742786"/>
    </source>
</evidence>
<evidence type="ECO:0000313" key="2">
    <source>
        <dbReference type="EMBL" id="CAG4883885.1"/>
    </source>
</evidence>
<dbReference type="Proteomes" id="UP000742786">
    <property type="component" value="Unassembled WGS sequence"/>
</dbReference>
<organism evidence="2 3">
    <name type="scientific">Georgfuchsia toluolica</name>
    <dbReference type="NCBI Taxonomy" id="424218"/>
    <lineage>
        <taxon>Bacteria</taxon>
        <taxon>Pseudomonadati</taxon>
        <taxon>Pseudomonadota</taxon>
        <taxon>Betaproteobacteria</taxon>
        <taxon>Nitrosomonadales</taxon>
        <taxon>Sterolibacteriaceae</taxon>
        <taxon>Georgfuchsia</taxon>
    </lineage>
</organism>
<dbReference type="GO" id="GO:0016874">
    <property type="term" value="F:ligase activity"/>
    <property type="evidence" value="ECO:0007669"/>
    <property type="project" value="UniProtKB-KW"/>
</dbReference>
<dbReference type="GO" id="GO:0005829">
    <property type="term" value="C:cytosol"/>
    <property type="evidence" value="ECO:0007669"/>
    <property type="project" value="TreeGrafter"/>
</dbReference>
<dbReference type="InterPro" id="IPR045079">
    <property type="entry name" value="Oxoprolinase-like"/>
</dbReference>
<protein>
    <submittedName>
        <fullName evidence="2">Acetophenone carboxylase delta subunit</fullName>
        <ecNumber evidence="2">6.4.1.8</ecNumber>
    </submittedName>
</protein>
<dbReference type="AlphaFoldDB" id="A0A916N9F6"/>
<dbReference type="PANTHER" id="PTHR11365">
    <property type="entry name" value="5-OXOPROLINASE RELATED"/>
    <property type="match status" value="1"/>
</dbReference>
<dbReference type="RefSeq" id="WP_220635796.1">
    <property type="nucleotide sequence ID" value="NZ_CAJQUM010000001.1"/>
</dbReference>
<comment type="caution">
    <text evidence="2">The sequence shown here is derived from an EMBL/GenBank/DDBJ whole genome shotgun (WGS) entry which is preliminary data.</text>
</comment>
<dbReference type="GO" id="GO:0006749">
    <property type="term" value="P:glutathione metabolic process"/>
    <property type="evidence" value="ECO:0007669"/>
    <property type="project" value="TreeGrafter"/>
</dbReference>
<name>A0A916N9F6_9PROT</name>
<dbReference type="Pfam" id="PF02538">
    <property type="entry name" value="Hydantoinase_B"/>
    <property type="match status" value="1"/>
</dbReference>
<sequence>MAIPTLEQKLSWLKPVPATRRELELAAQIDAAEFEIGFQRTNDILDEGMDVFQRSCRCAMGVAGDSLVGIMTANGDIVNGSCGTYLHAVIPPLIIKYIIATYGEKPGIKDGDLWFANDAVYGGVHNPDQMVCMPVFYKGELVAWTAALVHTTETGAIEPGGMPVSATTRFEEGMNLPPIKIGDNFELREDIVSMFTAFGLRAPSMIAVDLKARCTTVDRVRTRLIELCDREGTDYLKGLFRKMLQVAESGAREILDLWPDGKYRCVTFQDAVGLKQGLVRSCYMTMEKKGDGILVDFTGTGPETPSPYNAHPQAAIAHFSNYIYEYLFHSLPISNGTFAGIDFKFGPNTCLSPDVRAATSCSVMISTGVMSAVHNVAAKAMFSTSLWKQSGASMGNGGNALVLAGQNQWGSQFADMLAYSLNTEGQGARPTEDGIDAFGFPWCVFGRAPNTEQVENEFPLLVPLSNHWKDSCGHGKYRGGVGTAQMWVAHHVPAVYMMAIADNSKLQTPQPLFGGYSPCTVPGIGIRSSNAKELMMNGDEKLKMDVQDLLVNRSIGGDYEVEFQGRSVRPYNDGDVITFAFSTGGTGYGDPLDRDIANVELDIQKNVITPDTAQHIYKVMWDESTRRVDPAKTAELHKQELAARKKRGVPYAEFEKVWNTKKPADEILIYYGSWPDAKVVNPILRA</sequence>
<dbReference type="EC" id="6.4.1.8" evidence="2"/>
<keyword evidence="2" id="KW-0436">Ligase</keyword>
<dbReference type="EMBL" id="CAJQUM010000001">
    <property type="protein sequence ID" value="CAG4883885.1"/>
    <property type="molecule type" value="Genomic_DNA"/>
</dbReference>
<dbReference type="InterPro" id="IPR003692">
    <property type="entry name" value="Hydantoinase_B"/>
</dbReference>
<gene>
    <name evidence="2" type="primary">apc</name>
    <name evidence="2" type="ORF">GTOL_11768</name>
</gene>
<reference evidence="2" key="1">
    <citation type="submission" date="2021-04" db="EMBL/GenBank/DDBJ databases">
        <authorList>
            <person name="Hornung B."/>
        </authorList>
    </citation>
    <scope>NUCLEOTIDE SEQUENCE</scope>
    <source>
        <strain evidence="2">G5G6</strain>
    </source>
</reference>
<dbReference type="GO" id="GO:0017168">
    <property type="term" value="F:5-oxoprolinase (ATP-hydrolyzing) activity"/>
    <property type="evidence" value="ECO:0007669"/>
    <property type="project" value="TreeGrafter"/>
</dbReference>
<keyword evidence="3" id="KW-1185">Reference proteome</keyword>